<proteinExistence type="predicted"/>
<sequence>MRVIGIGTSLALLAAAPAAAVEPEAFLERLAAAYAFMGYEFEFGPARTEGDAIVVEGATVAIVQPEGLLGPVGLDIELRFEGVAEAKDGTYTAETLSVERIAFEHDTGFELFAFTVDDVRMAGFYLPPGEVRAVDSVVLFSDLETGPMRFRQDGMEVFSLEAVRATSSFSPPPGTGALVDLSSHLVVEGITVHIGPEKDDAKTSMVIFGAPRLEGRMEATATWAMDGLVSVEPLRLDFDEQGALELAFTLDGLTPDVMQMIYETERRAAEMRSKGKTQTADEVEMQAGLAIIEKLHFVGARIRYDDAALASRLLAHLTRQEGQDVSAYAEGLLEQLSLTLANARAPELADRIVGEARRFLADPGSFEVAVAPASPLRLITVVSAAVNPAGLANMLGLSVIANAGDENNDDGT</sequence>
<gene>
    <name evidence="2" type="ORF">GCM10010862_19720</name>
</gene>
<feature type="chain" id="PRO_5045435177" evidence="1">
    <location>
        <begin position="21"/>
        <end position="412"/>
    </location>
</feature>
<name>A0ABQ5W4M8_9HYPH</name>
<evidence type="ECO:0000313" key="3">
    <source>
        <dbReference type="Proteomes" id="UP001156691"/>
    </source>
</evidence>
<feature type="signal peptide" evidence="1">
    <location>
        <begin position="1"/>
        <end position="20"/>
    </location>
</feature>
<dbReference type="Proteomes" id="UP001156691">
    <property type="component" value="Unassembled WGS sequence"/>
</dbReference>
<accession>A0ABQ5W4M8</accession>
<dbReference type="EMBL" id="BSNS01000009">
    <property type="protein sequence ID" value="GLQ54713.1"/>
    <property type="molecule type" value="Genomic_DNA"/>
</dbReference>
<dbReference type="RefSeq" id="WP_284340164.1">
    <property type="nucleotide sequence ID" value="NZ_BSNS01000009.1"/>
</dbReference>
<evidence type="ECO:0000313" key="2">
    <source>
        <dbReference type="EMBL" id="GLQ54713.1"/>
    </source>
</evidence>
<comment type="caution">
    <text evidence="2">The sequence shown here is derived from an EMBL/GenBank/DDBJ whole genome shotgun (WGS) entry which is preliminary data.</text>
</comment>
<reference evidence="3" key="1">
    <citation type="journal article" date="2019" name="Int. J. Syst. Evol. Microbiol.">
        <title>The Global Catalogue of Microorganisms (GCM) 10K type strain sequencing project: providing services to taxonomists for standard genome sequencing and annotation.</title>
        <authorList>
            <consortium name="The Broad Institute Genomics Platform"/>
            <consortium name="The Broad Institute Genome Sequencing Center for Infectious Disease"/>
            <person name="Wu L."/>
            <person name="Ma J."/>
        </authorList>
    </citation>
    <scope>NUCLEOTIDE SEQUENCE [LARGE SCALE GENOMIC DNA]</scope>
    <source>
        <strain evidence="3">NBRC 112416</strain>
    </source>
</reference>
<evidence type="ECO:0000256" key="1">
    <source>
        <dbReference type="SAM" id="SignalP"/>
    </source>
</evidence>
<keyword evidence="1" id="KW-0732">Signal</keyword>
<protein>
    <submittedName>
        <fullName evidence="2">Membrane protein</fullName>
    </submittedName>
</protein>
<keyword evidence="3" id="KW-1185">Reference proteome</keyword>
<organism evidence="2 3">
    <name type="scientific">Devosia nitrariae</name>
    <dbReference type="NCBI Taxonomy" id="2071872"/>
    <lineage>
        <taxon>Bacteria</taxon>
        <taxon>Pseudomonadati</taxon>
        <taxon>Pseudomonadota</taxon>
        <taxon>Alphaproteobacteria</taxon>
        <taxon>Hyphomicrobiales</taxon>
        <taxon>Devosiaceae</taxon>
        <taxon>Devosia</taxon>
    </lineage>
</organism>